<organism evidence="2 3">
    <name type="scientific">Occallatibacter riparius</name>
    <dbReference type="NCBI Taxonomy" id="1002689"/>
    <lineage>
        <taxon>Bacteria</taxon>
        <taxon>Pseudomonadati</taxon>
        <taxon>Acidobacteriota</taxon>
        <taxon>Terriglobia</taxon>
        <taxon>Terriglobales</taxon>
        <taxon>Acidobacteriaceae</taxon>
        <taxon>Occallatibacter</taxon>
    </lineage>
</organism>
<evidence type="ECO:0000313" key="3">
    <source>
        <dbReference type="Proteomes" id="UP001059380"/>
    </source>
</evidence>
<dbReference type="RefSeq" id="WP_260792421.1">
    <property type="nucleotide sequence ID" value="NZ_CP093313.1"/>
</dbReference>
<dbReference type="KEGG" id="orp:MOP44_21265"/>
<protein>
    <submittedName>
        <fullName evidence="2">Uncharacterized protein</fullName>
    </submittedName>
</protein>
<gene>
    <name evidence="2" type="ORF">MOP44_21265</name>
</gene>
<keyword evidence="3" id="KW-1185">Reference proteome</keyword>
<evidence type="ECO:0000256" key="1">
    <source>
        <dbReference type="SAM" id="MobiDB-lite"/>
    </source>
</evidence>
<accession>A0A9J7BJT4</accession>
<reference evidence="2" key="1">
    <citation type="submission" date="2021-04" db="EMBL/GenBank/DDBJ databases">
        <title>Phylogenetic analysis of Acidobacteriaceae.</title>
        <authorList>
            <person name="Qiu L."/>
            <person name="Zhang Q."/>
        </authorList>
    </citation>
    <scope>NUCLEOTIDE SEQUENCE</scope>
    <source>
        <strain evidence="2">DSM 25168</strain>
    </source>
</reference>
<proteinExistence type="predicted"/>
<name>A0A9J7BJT4_9BACT</name>
<dbReference type="EMBL" id="CP093313">
    <property type="protein sequence ID" value="UWZ83088.1"/>
    <property type="molecule type" value="Genomic_DNA"/>
</dbReference>
<dbReference type="Proteomes" id="UP001059380">
    <property type="component" value="Chromosome"/>
</dbReference>
<feature type="region of interest" description="Disordered" evidence="1">
    <location>
        <begin position="116"/>
        <end position="142"/>
    </location>
</feature>
<dbReference type="AlphaFoldDB" id="A0A9J7BJT4"/>
<sequence length="142" mass="15543">MQLVIKVDLDKTQLSLPEIFKLIGDCAAREEVREEPQFGGEGLIRDSRSHAIGEWAIEDEETERPNPLESPYRAAAIARYVRPGQIEVDRFASVSTADNGAFVQGWLFVPQSEIGSSGADALPPRKPPQSINSTPTAGRRAV</sequence>
<evidence type="ECO:0000313" key="2">
    <source>
        <dbReference type="EMBL" id="UWZ83088.1"/>
    </source>
</evidence>